<evidence type="ECO:0000256" key="6">
    <source>
        <dbReference type="SAM" id="Phobius"/>
    </source>
</evidence>
<feature type="region of interest" description="Disordered" evidence="5">
    <location>
        <begin position="383"/>
        <end position="418"/>
    </location>
</feature>
<dbReference type="Pfam" id="PF04142">
    <property type="entry name" value="Nuc_sug_transp"/>
    <property type="match status" value="1"/>
</dbReference>
<dbReference type="Proteomes" id="UP000198341">
    <property type="component" value="Chromosome 17"/>
</dbReference>
<comment type="subcellular location">
    <subcellularLocation>
        <location evidence="1">Membrane</location>
        <topology evidence="1">Multi-pass membrane protein</topology>
    </subcellularLocation>
</comment>
<feature type="transmembrane region" description="Helical" evidence="6">
    <location>
        <begin position="332"/>
        <end position="351"/>
    </location>
</feature>
<dbReference type="GeneID" id="19010893"/>
<dbReference type="OrthoDB" id="408493at2759"/>
<evidence type="ECO:0000256" key="4">
    <source>
        <dbReference type="ARBA" id="ARBA00023136"/>
    </source>
</evidence>
<reference evidence="7 8" key="1">
    <citation type="submission" date="2011-10" db="EMBL/GenBank/DDBJ databases">
        <authorList>
            <person name="Genoscope - CEA"/>
        </authorList>
    </citation>
    <scope>NUCLEOTIDE SEQUENCE [LARGE SCALE GENOMIC DNA]</scope>
    <source>
        <strain evidence="7 8">RCC 1105</strain>
    </source>
</reference>
<evidence type="ECO:0000256" key="2">
    <source>
        <dbReference type="ARBA" id="ARBA00022692"/>
    </source>
</evidence>
<keyword evidence="3 6" id="KW-1133">Transmembrane helix</keyword>
<feature type="transmembrane region" description="Helical" evidence="6">
    <location>
        <begin position="122"/>
        <end position="145"/>
    </location>
</feature>
<feature type="transmembrane region" description="Helical" evidence="6">
    <location>
        <begin position="251"/>
        <end position="271"/>
    </location>
</feature>
<dbReference type="KEGG" id="bpg:Bathy17g01370"/>
<keyword evidence="8" id="KW-1185">Reference proteome</keyword>
<keyword evidence="4 6" id="KW-0472">Membrane</keyword>
<organism evidence="7 8">
    <name type="scientific">Bathycoccus prasinos</name>
    <dbReference type="NCBI Taxonomy" id="41875"/>
    <lineage>
        <taxon>Eukaryota</taxon>
        <taxon>Viridiplantae</taxon>
        <taxon>Chlorophyta</taxon>
        <taxon>Mamiellophyceae</taxon>
        <taxon>Mamiellales</taxon>
        <taxon>Bathycoccaceae</taxon>
        <taxon>Bathycoccus</taxon>
    </lineage>
</organism>
<name>K8EQZ6_9CHLO</name>
<dbReference type="PANTHER" id="PTHR10231">
    <property type="entry name" value="NUCLEOTIDE-SUGAR TRANSMEMBRANE TRANSPORTER"/>
    <property type="match status" value="1"/>
</dbReference>
<feature type="transmembrane region" description="Helical" evidence="6">
    <location>
        <begin position="291"/>
        <end position="320"/>
    </location>
</feature>
<dbReference type="AlphaFoldDB" id="K8EQZ6"/>
<evidence type="ECO:0000256" key="1">
    <source>
        <dbReference type="ARBA" id="ARBA00004141"/>
    </source>
</evidence>
<feature type="transmembrane region" description="Helical" evidence="6">
    <location>
        <begin position="67"/>
        <end position="90"/>
    </location>
</feature>
<dbReference type="GO" id="GO:0000139">
    <property type="term" value="C:Golgi membrane"/>
    <property type="evidence" value="ECO:0007669"/>
    <property type="project" value="InterPro"/>
</dbReference>
<sequence length="418" mass="45416">MVAKNTFRGGVSEREFDGGKNKNTAIAAHVHRNFTFTKNFIASALLAFVTSAHGLLTTASLRGKEKYSYNVATVPLLAEGLKLSISFVLLKREMRLMASSSLSSSSESASTKVVMTTQVKTVMLYPIPSLIFLLHQAVSFPALVLLDPTTFLVLGNLKIVITGVLTRIFLKSTSAGWTYKKWIGLILVTVGACTTQVGKSEKTGGKWMLFQRFSAFGYFLGIGDAILSALGGVYVEFVFKKNINDSIHWQNLQMYAFGLLFNSARLTYLDFRKFGGWDDDNDDSSGNEAVYAWPMTVFSGHSFISMCVVANLAFGGLLVSHIIKNVDAIAKVFATACAMFLTPTLSFILFAHVPSPAIFGGVLIASYGMLTYYDLVPIRSSGNLSSSSSSSSSNSDSIDSNEKNRTATTPRSRRGVVL</sequence>
<feature type="compositionally biased region" description="Low complexity" evidence="5">
    <location>
        <begin position="383"/>
        <end position="398"/>
    </location>
</feature>
<feature type="transmembrane region" description="Helical" evidence="6">
    <location>
        <begin position="218"/>
        <end position="239"/>
    </location>
</feature>
<dbReference type="InterPro" id="IPR007271">
    <property type="entry name" value="Nuc_sug_transpt"/>
</dbReference>
<gene>
    <name evidence="7" type="ordered locus">Bathy17g01370</name>
</gene>
<accession>K8EQZ6</accession>
<protein>
    <submittedName>
        <fullName evidence="7">Uncharacterized protein</fullName>
    </submittedName>
</protein>
<evidence type="ECO:0000256" key="3">
    <source>
        <dbReference type="ARBA" id="ARBA00022989"/>
    </source>
</evidence>
<feature type="transmembrane region" description="Helical" evidence="6">
    <location>
        <begin position="182"/>
        <end position="198"/>
    </location>
</feature>
<keyword evidence="2 6" id="KW-0812">Transmembrane</keyword>
<dbReference type="RefSeq" id="XP_007508255.1">
    <property type="nucleotide sequence ID" value="XM_007508193.1"/>
</dbReference>
<feature type="transmembrane region" description="Helical" evidence="6">
    <location>
        <begin position="40"/>
        <end position="61"/>
    </location>
</feature>
<feature type="transmembrane region" description="Helical" evidence="6">
    <location>
        <begin position="151"/>
        <end position="170"/>
    </location>
</feature>
<dbReference type="GO" id="GO:0015165">
    <property type="term" value="F:pyrimidine nucleotide-sugar transmembrane transporter activity"/>
    <property type="evidence" value="ECO:0007669"/>
    <property type="project" value="InterPro"/>
</dbReference>
<proteinExistence type="predicted"/>
<dbReference type="EMBL" id="FO082262">
    <property type="protein sequence ID" value="CCO20359.1"/>
    <property type="molecule type" value="Genomic_DNA"/>
</dbReference>
<evidence type="ECO:0000313" key="8">
    <source>
        <dbReference type="Proteomes" id="UP000198341"/>
    </source>
</evidence>
<evidence type="ECO:0000256" key="5">
    <source>
        <dbReference type="SAM" id="MobiDB-lite"/>
    </source>
</evidence>
<evidence type="ECO:0000313" key="7">
    <source>
        <dbReference type="EMBL" id="CCO20359.1"/>
    </source>
</evidence>
<dbReference type="eggNOG" id="KOG2234">
    <property type="taxonomic scope" value="Eukaryota"/>
</dbReference>